<dbReference type="GO" id="GO:0008270">
    <property type="term" value="F:zinc ion binding"/>
    <property type="evidence" value="ECO:0007669"/>
    <property type="project" value="UniProtKB-KW"/>
</dbReference>
<dbReference type="EMBL" id="KQ414606">
    <property type="protein sequence ID" value="KOC69513.1"/>
    <property type="molecule type" value="Genomic_DNA"/>
</dbReference>
<dbReference type="STRING" id="597456.A0A0L7RFA8"/>
<evidence type="ECO:0000256" key="5">
    <source>
        <dbReference type="SAM" id="MobiDB-lite"/>
    </source>
</evidence>
<dbReference type="AlphaFoldDB" id="A0A0L7RFA8"/>
<dbReference type="OrthoDB" id="7677360at2759"/>
<accession>A0A0L7RFA8</accession>
<evidence type="ECO:0000313" key="8">
    <source>
        <dbReference type="Proteomes" id="UP000053825"/>
    </source>
</evidence>
<feature type="compositionally biased region" description="Basic and acidic residues" evidence="5">
    <location>
        <begin position="91"/>
        <end position="107"/>
    </location>
</feature>
<feature type="domain" description="TRAF-type" evidence="6">
    <location>
        <begin position="256"/>
        <end position="313"/>
    </location>
</feature>
<evidence type="ECO:0000256" key="1">
    <source>
        <dbReference type="ARBA" id="ARBA00022723"/>
    </source>
</evidence>
<feature type="zinc finger region" description="TRAF-type" evidence="4">
    <location>
        <begin position="256"/>
        <end position="313"/>
    </location>
</feature>
<keyword evidence="2 4" id="KW-0863">Zinc-finger</keyword>
<keyword evidence="1 4" id="KW-0479">Metal-binding</keyword>
<dbReference type="InterPro" id="IPR013083">
    <property type="entry name" value="Znf_RING/FYVE/PHD"/>
</dbReference>
<dbReference type="Proteomes" id="UP000053825">
    <property type="component" value="Unassembled WGS sequence"/>
</dbReference>
<reference evidence="7 8" key="1">
    <citation type="submission" date="2015-07" db="EMBL/GenBank/DDBJ databases">
        <title>The genome of Habropoda laboriosa.</title>
        <authorList>
            <person name="Pan H."/>
            <person name="Kapheim K."/>
        </authorList>
    </citation>
    <scope>NUCLEOTIDE SEQUENCE [LARGE SCALE GENOMIC DNA]</scope>
    <source>
        <strain evidence="7">0110345459</strain>
    </source>
</reference>
<dbReference type="GO" id="GO:0005737">
    <property type="term" value="C:cytoplasm"/>
    <property type="evidence" value="ECO:0007669"/>
    <property type="project" value="TreeGrafter"/>
</dbReference>
<evidence type="ECO:0000256" key="3">
    <source>
        <dbReference type="ARBA" id="ARBA00022833"/>
    </source>
</evidence>
<protein>
    <recommendedName>
        <fullName evidence="6">TRAF-type domain-containing protein</fullName>
    </recommendedName>
</protein>
<dbReference type="GO" id="GO:0031624">
    <property type="term" value="F:ubiquitin conjugating enzyme binding"/>
    <property type="evidence" value="ECO:0007669"/>
    <property type="project" value="TreeGrafter"/>
</dbReference>
<dbReference type="PANTHER" id="PTHR45877">
    <property type="entry name" value="E3 UBIQUITIN-PROTEIN LIGASE SIAH2"/>
    <property type="match status" value="1"/>
</dbReference>
<evidence type="ECO:0000313" key="7">
    <source>
        <dbReference type="EMBL" id="KOC69513.1"/>
    </source>
</evidence>
<dbReference type="InterPro" id="IPR001293">
    <property type="entry name" value="Znf_TRAF"/>
</dbReference>
<dbReference type="GO" id="GO:0061630">
    <property type="term" value="F:ubiquitin protein ligase activity"/>
    <property type="evidence" value="ECO:0007669"/>
    <property type="project" value="TreeGrafter"/>
</dbReference>
<dbReference type="InterPro" id="IPR004162">
    <property type="entry name" value="SINA-like_animal"/>
</dbReference>
<proteinExistence type="predicted"/>
<dbReference type="SUPFAM" id="SSF49599">
    <property type="entry name" value="TRAF domain-like"/>
    <property type="match status" value="1"/>
</dbReference>
<gene>
    <name evidence="7" type="ORF">WH47_05456</name>
</gene>
<dbReference type="Gene3D" id="3.30.40.10">
    <property type="entry name" value="Zinc/RING finger domain, C3HC4 (zinc finger)"/>
    <property type="match status" value="2"/>
</dbReference>
<name>A0A0L7RFA8_9HYME</name>
<sequence length="333" mass="39672">MDTLYPNLHDRFKSEGLCPICLMEMELAPRYTCINQHAICYRCKPYYYNCPTCNSPLEMEMPSAQANPSYSLPPPTHFMPHPLPPKFHEHHPSAPSVDDFHEHERHQWHPPPPPEDQDLTACKYTHLGCWVKVPIYLVDLHESRCQFRPHLEEEYLPTDVAHKHDDLVECRHWVVGCKVRTSPWRISIHENHCIYKDRFDEMNISEGLEQTTISSDDYSDPEELVECKFRRYGCMVNMRRKRKLLHQEKCNYRKYHQEDTESSSEGEYDPNEQLSCRWAEHGCRVRPKRSRLETHEEKCNYRMEECSYKYNGCNAMFQPSRKFAHERSCEFAN</sequence>
<evidence type="ECO:0000256" key="2">
    <source>
        <dbReference type="ARBA" id="ARBA00022771"/>
    </source>
</evidence>
<keyword evidence="8" id="KW-1185">Reference proteome</keyword>
<dbReference type="PANTHER" id="PTHR45877:SF2">
    <property type="entry name" value="E3 UBIQUITIN-PROTEIN LIGASE SINA-RELATED"/>
    <property type="match status" value="1"/>
</dbReference>
<dbReference type="PROSITE" id="PS50145">
    <property type="entry name" value="ZF_TRAF"/>
    <property type="match status" value="1"/>
</dbReference>
<dbReference type="GO" id="GO:0043161">
    <property type="term" value="P:proteasome-mediated ubiquitin-dependent protein catabolic process"/>
    <property type="evidence" value="ECO:0007669"/>
    <property type="project" value="TreeGrafter"/>
</dbReference>
<feature type="region of interest" description="Disordered" evidence="5">
    <location>
        <begin position="91"/>
        <end position="114"/>
    </location>
</feature>
<organism evidence="7 8">
    <name type="scientific">Habropoda laboriosa</name>
    <dbReference type="NCBI Taxonomy" id="597456"/>
    <lineage>
        <taxon>Eukaryota</taxon>
        <taxon>Metazoa</taxon>
        <taxon>Ecdysozoa</taxon>
        <taxon>Arthropoda</taxon>
        <taxon>Hexapoda</taxon>
        <taxon>Insecta</taxon>
        <taxon>Pterygota</taxon>
        <taxon>Neoptera</taxon>
        <taxon>Endopterygota</taxon>
        <taxon>Hymenoptera</taxon>
        <taxon>Apocrita</taxon>
        <taxon>Aculeata</taxon>
        <taxon>Apoidea</taxon>
        <taxon>Anthophila</taxon>
        <taxon>Apidae</taxon>
        <taxon>Habropoda</taxon>
    </lineage>
</organism>
<evidence type="ECO:0000256" key="4">
    <source>
        <dbReference type="PROSITE-ProRule" id="PRU00207"/>
    </source>
</evidence>
<keyword evidence="3 4" id="KW-0862">Zinc</keyword>
<evidence type="ECO:0000259" key="6">
    <source>
        <dbReference type="PROSITE" id="PS50145"/>
    </source>
</evidence>